<evidence type="ECO:0000313" key="3">
    <source>
        <dbReference type="Proteomes" id="UP000281474"/>
    </source>
</evidence>
<protein>
    <submittedName>
        <fullName evidence="2">Uncharacterized protein</fullName>
    </submittedName>
</protein>
<proteinExistence type="predicted"/>
<dbReference type="Proteomes" id="UP000281474">
    <property type="component" value="Unassembled WGS sequence"/>
</dbReference>
<dbReference type="AlphaFoldDB" id="A0A3L8Q327"/>
<comment type="caution">
    <text evidence="2">The sequence shown here is derived from an EMBL/GenBank/DDBJ whole genome shotgun (WGS) entry which is preliminary data.</text>
</comment>
<feature type="region of interest" description="Disordered" evidence="1">
    <location>
        <begin position="225"/>
        <end position="260"/>
    </location>
</feature>
<sequence length="260" mass="28266">MSLGGIGVNSAAAPEAAYQQPAASAISSVYSQPDGMLMVFNQIMAIFDSERDNSFYQQPQRDQAYALVHQLILGTDQGSAFSAFGSIAQMISDSDSQAQLVINKPKPQSPSSTPSTETVIFGFRFADGTEADVNRFDDVENSEVTRLQAQPKVIINEFGSDDKQPNYRKGFDGGLRGVENPITRKNYALPAQQSGLTDGKPDSVVEADVVKASEKMTKEQIAALKSADDAEKARTKLEQLQLENSKTESNKEQNKKEQTS</sequence>
<dbReference type="EMBL" id="QZEI01000002">
    <property type="protein sequence ID" value="RLV61519.1"/>
    <property type="molecule type" value="Genomic_DNA"/>
</dbReference>
<keyword evidence="3" id="KW-1185">Reference proteome</keyword>
<accession>A0A3L8Q327</accession>
<name>A0A3L8Q327_9GAMM</name>
<evidence type="ECO:0000313" key="2">
    <source>
        <dbReference type="EMBL" id="RLV61519.1"/>
    </source>
</evidence>
<organism evidence="2 3">
    <name type="scientific">Parashewanella curva</name>
    <dbReference type="NCBI Taxonomy" id="2338552"/>
    <lineage>
        <taxon>Bacteria</taxon>
        <taxon>Pseudomonadati</taxon>
        <taxon>Pseudomonadota</taxon>
        <taxon>Gammaproteobacteria</taxon>
        <taxon>Alteromonadales</taxon>
        <taxon>Shewanellaceae</taxon>
        <taxon>Parashewanella</taxon>
    </lineage>
</organism>
<reference evidence="2 3" key="1">
    <citation type="submission" date="2018-09" db="EMBL/GenBank/DDBJ databases">
        <title>Phylogeny of the Shewanellaceae, and recommendation for two new genera, Pseudoshewanella and Parashewanella.</title>
        <authorList>
            <person name="Wang G."/>
        </authorList>
    </citation>
    <scope>NUCLEOTIDE SEQUENCE [LARGE SCALE GENOMIC DNA]</scope>
    <source>
        <strain evidence="2 3">C51</strain>
    </source>
</reference>
<feature type="compositionally biased region" description="Basic and acidic residues" evidence="1">
    <location>
        <begin position="245"/>
        <end position="260"/>
    </location>
</feature>
<gene>
    <name evidence="2" type="ORF">D5018_01340</name>
</gene>
<feature type="compositionally biased region" description="Basic and acidic residues" evidence="1">
    <location>
        <begin position="226"/>
        <end position="237"/>
    </location>
</feature>
<dbReference type="OrthoDB" id="9938011at2"/>
<dbReference type="RefSeq" id="WP_121837192.1">
    <property type="nucleotide sequence ID" value="NZ_ML014754.1"/>
</dbReference>
<evidence type="ECO:0000256" key="1">
    <source>
        <dbReference type="SAM" id="MobiDB-lite"/>
    </source>
</evidence>